<evidence type="ECO:0008006" key="4">
    <source>
        <dbReference type="Google" id="ProtNLM"/>
    </source>
</evidence>
<reference evidence="2 3" key="1">
    <citation type="submission" date="2023-09" db="EMBL/GenBank/DDBJ databases">
        <title>Description of three actinobacteria isolated from air of manufacturing shop in a pharmaceutical factory.</title>
        <authorList>
            <person name="Zhang D.-F."/>
        </authorList>
    </citation>
    <scope>NUCLEOTIDE SEQUENCE [LARGE SCALE GENOMIC DNA]</scope>
    <source>
        <strain evidence="2 3">LY-0111</strain>
    </source>
</reference>
<feature type="transmembrane region" description="Helical" evidence="1">
    <location>
        <begin position="38"/>
        <end position="59"/>
    </location>
</feature>
<feature type="transmembrane region" description="Helical" evidence="1">
    <location>
        <begin position="71"/>
        <end position="92"/>
    </location>
</feature>
<gene>
    <name evidence="2" type="ORF">RIL96_12830</name>
</gene>
<sequence>MTSEIPEPVLPPASAEIRDTPAEVDAVFRTLRRVAGTYFLLFLLLVASIPVLANTLDWWTEARLFGFSPDFLVVAVGLYAAFTVIGILAATLTSSVESRMLGDVSEDDVPAAQFFDAEEPPADVFGDDGSGCR</sequence>
<keyword evidence="3" id="KW-1185">Reference proteome</keyword>
<proteinExistence type="predicted"/>
<evidence type="ECO:0000313" key="2">
    <source>
        <dbReference type="EMBL" id="MDR8020443.1"/>
    </source>
</evidence>
<keyword evidence="1" id="KW-1133">Transmembrane helix</keyword>
<dbReference type="EMBL" id="JAVKGR010000030">
    <property type="protein sequence ID" value="MDR8020443.1"/>
    <property type="molecule type" value="Genomic_DNA"/>
</dbReference>
<comment type="caution">
    <text evidence="2">The sequence shown here is derived from an EMBL/GenBank/DDBJ whole genome shotgun (WGS) entry which is preliminary data.</text>
</comment>
<name>A0ABU2DVA7_9MICC</name>
<evidence type="ECO:0000313" key="3">
    <source>
        <dbReference type="Proteomes" id="UP001251870"/>
    </source>
</evidence>
<dbReference type="Proteomes" id="UP001251870">
    <property type="component" value="Unassembled WGS sequence"/>
</dbReference>
<dbReference type="RefSeq" id="WP_310549423.1">
    <property type="nucleotide sequence ID" value="NZ_JAVKGR010000030.1"/>
</dbReference>
<accession>A0ABU2DVA7</accession>
<organism evidence="2 3">
    <name type="scientific">Nesterenkonia aerolata</name>
    <dbReference type="NCBI Taxonomy" id="3074079"/>
    <lineage>
        <taxon>Bacteria</taxon>
        <taxon>Bacillati</taxon>
        <taxon>Actinomycetota</taxon>
        <taxon>Actinomycetes</taxon>
        <taxon>Micrococcales</taxon>
        <taxon>Micrococcaceae</taxon>
        <taxon>Nesterenkonia</taxon>
    </lineage>
</organism>
<evidence type="ECO:0000256" key="1">
    <source>
        <dbReference type="SAM" id="Phobius"/>
    </source>
</evidence>
<protein>
    <recommendedName>
        <fullName evidence="4">DUF485 domain-containing protein</fullName>
    </recommendedName>
</protein>
<keyword evidence="1" id="KW-0812">Transmembrane</keyword>
<keyword evidence="1" id="KW-0472">Membrane</keyword>